<name>G2Y2U8_BOTF4</name>
<organism evidence="1 2">
    <name type="scientific">Botryotinia fuckeliana (strain T4)</name>
    <name type="common">Noble rot fungus</name>
    <name type="synonym">Botrytis cinerea</name>
    <dbReference type="NCBI Taxonomy" id="999810"/>
    <lineage>
        <taxon>Eukaryota</taxon>
        <taxon>Fungi</taxon>
        <taxon>Dikarya</taxon>
        <taxon>Ascomycota</taxon>
        <taxon>Pezizomycotina</taxon>
        <taxon>Leotiomycetes</taxon>
        <taxon>Helotiales</taxon>
        <taxon>Sclerotiniaceae</taxon>
        <taxon>Botrytis</taxon>
    </lineage>
</organism>
<evidence type="ECO:0000313" key="1">
    <source>
        <dbReference type="EMBL" id="CCD46988.1"/>
    </source>
</evidence>
<gene>
    <name evidence="1" type="ORF">BofuT4_uP038900.1</name>
</gene>
<dbReference type="Proteomes" id="UP000008177">
    <property type="component" value="Unplaced contigs"/>
</dbReference>
<dbReference type="AlphaFoldDB" id="G2Y2U8"/>
<accession>G2Y2U8</accession>
<evidence type="ECO:0000313" key="2">
    <source>
        <dbReference type="Proteomes" id="UP000008177"/>
    </source>
</evidence>
<reference evidence="2" key="1">
    <citation type="journal article" date="2011" name="PLoS Genet.">
        <title>Genomic analysis of the necrotrophic fungal pathogens Sclerotinia sclerotiorum and Botrytis cinerea.</title>
        <authorList>
            <person name="Amselem J."/>
            <person name="Cuomo C.A."/>
            <person name="van Kan J.A."/>
            <person name="Viaud M."/>
            <person name="Benito E.P."/>
            <person name="Couloux A."/>
            <person name="Coutinho P.M."/>
            <person name="de Vries R.P."/>
            <person name="Dyer P.S."/>
            <person name="Fillinger S."/>
            <person name="Fournier E."/>
            <person name="Gout L."/>
            <person name="Hahn M."/>
            <person name="Kohn L."/>
            <person name="Lapalu N."/>
            <person name="Plummer K.M."/>
            <person name="Pradier J.M."/>
            <person name="Quevillon E."/>
            <person name="Sharon A."/>
            <person name="Simon A."/>
            <person name="ten Have A."/>
            <person name="Tudzynski B."/>
            <person name="Tudzynski P."/>
            <person name="Wincker P."/>
            <person name="Andrew M."/>
            <person name="Anthouard V."/>
            <person name="Beever R.E."/>
            <person name="Beffa R."/>
            <person name="Benoit I."/>
            <person name="Bouzid O."/>
            <person name="Brault B."/>
            <person name="Chen Z."/>
            <person name="Choquer M."/>
            <person name="Collemare J."/>
            <person name="Cotton P."/>
            <person name="Danchin E.G."/>
            <person name="Da Silva C."/>
            <person name="Gautier A."/>
            <person name="Giraud C."/>
            <person name="Giraud T."/>
            <person name="Gonzalez C."/>
            <person name="Grossetete S."/>
            <person name="Guldener U."/>
            <person name="Henrissat B."/>
            <person name="Howlett B.J."/>
            <person name="Kodira C."/>
            <person name="Kretschmer M."/>
            <person name="Lappartient A."/>
            <person name="Leroch M."/>
            <person name="Levis C."/>
            <person name="Mauceli E."/>
            <person name="Neuveglise C."/>
            <person name="Oeser B."/>
            <person name="Pearson M."/>
            <person name="Poulain J."/>
            <person name="Poussereau N."/>
            <person name="Quesneville H."/>
            <person name="Rascle C."/>
            <person name="Schumacher J."/>
            <person name="Segurens B."/>
            <person name="Sexton A."/>
            <person name="Silva E."/>
            <person name="Sirven C."/>
            <person name="Soanes D.M."/>
            <person name="Talbot N.J."/>
            <person name="Templeton M."/>
            <person name="Yandava C."/>
            <person name="Yarden O."/>
            <person name="Zeng Q."/>
            <person name="Rollins J.A."/>
            <person name="Lebrun M.H."/>
            <person name="Dickman M."/>
        </authorList>
    </citation>
    <scope>NUCLEOTIDE SEQUENCE [LARGE SCALE GENOMIC DNA]</scope>
    <source>
        <strain evidence="2">T4</strain>
    </source>
</reference>
<sequence length="56" mass="6694">MSPLYTEQYKRSAALLYIMSRYYTTLQRRFPFVYFEVTEQIMVTSATRSMTPPLSQ</sequence>
<proteinExistence type="predicted"/>
<protein>
    <submittedName>
        <fullName evidence="1">Uncharacterized protein</fullName>
    </submittedName>
</protein>
<dbReference type="InParanoid" id="G2Y2U8"/>
<dbReference type="HOGENOM" id="CLU_3013921_0_0_1"/>
<dbReference type="EMBL" id="FQ790285">
    <property type="protein sequence ID" value="CCD46988.1"/>
    <property type="molecule type" value="Genomic_DNA"/>
</dbReference>